<evidence type="ECO:0000256" key="1">
    <source>
        <dbReference type="ARBA" id="ARBA00001947"/>
    </source>
</evidence>
<evidence type="ECO:0000313" key="12">
    <source>
        <dbReference type="Proteomes" id="UP001232445"/>
    </source>
</evidence>
<evidence type="ECO:0000256" key="3">
    <source>
        <dbReference type="ARBA" id="ARBA00012206"/>
    </source>
</evidence>
<dbReference type="Proteomes" id="UP001232445">
    <property type="component" value="Unassembled WGS sequence"/>
</dbReference>
<dbReference type="Pfam" id="PF06130">
    <property type="entry name" value="PTAC"/>
    <property type="match status" value="1"/>
</dbReference>
<evidence type="ECO:0000256" key="10">
    <source>
        <dbReference type="PIRNR" id="PIRNR010130"/>
    </source>
</evidence>
<dbReference type="RefSeq" id="WP_307337551.1">
    <property type="nucleotide sequence ID" value="NZ_JAUSUQ010000004.1"/>
</dbReference>
<accession>A0ABU0CRF3</accession>
<evidence type="ECO:0000313" key="11">
    <source>
        <dbReference type="EMBL" id="MDQ0338727.1"/>
    </source>
</evidence>
<comment type="similarity">
    <text evidence="2 10">Belongs to the PduL family.</text>
</comment>
<dbReference type="NCBIfam" id="NF011652">
    <property type="entry name" value="PRK15070.1"/>
    <property type="match status" value="1"/>
</dbReference>
<organism evidence="11 12">
    <name type="scientific">Caldalkalibacillus uzonensis</name>
    <dbReference type="NCBI Taxonomy" id="353224"/>
    <lineage>
        <taxon>Bacteria</taxon>
        <taxon>Bacillati</taxon>
        <taxon>Bacillota</taxon>
        <taxon>Bacilli</taxon>
        <taxon>Bacillales</taxon>
        <taxon>Bacillaceae</taxon>
        <taxon>Caldalkalibacillus</taxon>
    </lineage>
</organism>
<gene>
    <name evidence="11" type="ORF">J2S00_001513</name>
</gene>
<comment type="cofactor">
    <cofactor evidence="1">
        <name>Zn(2+)</name>
        <dbReference type="ChEBI" id="CHEBI:29105"/>
    </cofactor>
</comment>
<dbReference type="InterPro" id="IPR008300">
    <property type="entry name" value="PTAC"/>
</dbReference>
<keyword evidence="6" id="KW-0479">Metal-binding</keyword>
<comment type="catalytic activity">
    <reaction evidence="9 10">
        <text>propanoyl-CoA + phosphate = propanoyl phosphate + CoA</text>
        <dbReference type="Rhea" id="RHEA:28046"/>
        <dbReference type="ChEBI" id="CHEBI:43474"/>
        <dbReference type="ChEBI" id="CHEBI:57287"/>
        <dbReference type="ChEBI" id="CHEBI:57392"/>
        <dbReference type="ChEBI" id="CHEBI:58933"/>
        <dbReference type="EC" id="2.3.1.222"/>
    </reaction>
</comment>
<keyword evidence="7" id="KW-0862">Zinc</keyword>
<dbReference type="EMBL" id="JAUSUQ010000004">
    <property type="protein sequence ID" value="MDQ0338727.1"/>
    <property type="molecule type" value="Genomic_DNA"/>
</dbReference>
<evidence type="ECO:0000256" key="2">
    <source>
        <dbReference type="ARBA" id="ARBA00007342"/>
    </source>
</evidence>
<evidence type="ECO:0000256" key="5">
    <source>
        <dbReference type="ARBA" id="ARBA00022679"/>
    </source>
</evidence>
<dbReference type="PIRSF" id="PIRSF010130">
    <property type="entry name" value="PduL"/>
    <property type="match status" value="1"/>
</dbReference>
<evidence type="ECO:0000256" key="8">
    <source>
        <dbReference type="ARBA" id="ARBA00023315"/>
    </source>
</evidence>
<dbReference type="EC" id="2.3.1.222" evidence="3 10"/>
<keyword evidence="5 10" id="KW-0808">Transferase</keyword>
<comment type="pathway">
    <text evidence="10">Polyol metabolism; 1,2-propanediol degradation.</text>
</comment>
<protein>
    <recommendedName>
        <fullName evidence="4 10">Phosphate propanoyltransferase</fullName>
        <ecNumber evidence="3 10">2.3.1.222</ecNumber>
    </recommendedName>
</protein>
<evidence type="ECO:0000256" key="4">
    <source>
        <dbReference type="ARBA" id="ARBA00020837"/>
    </source>
</evidence>
<comment type="function">
    <text evidence="10">Involved in 1,2-propanediol (1,2-PD) degradation by catalyzing the conversion of propanoyl-CoA to propanoyl-phosphate.</text>
</comment>
<sequence>MDQTNVQSLVEQVLSEYHHGGRNGLTIPIAVSARHVHLSQAHVEALFGAGYQLTHKADLSQPGQFAAEETVIIAGPKGCLERVRILGPARGESQVEISRTDAFKLGLNPPLRLSGDIKGSSPVTVIGPKGSVHLSQGLIIAQNHIHMTPEDAAAFNVEHGQCVKVKVKSERPITFENVLIRVSDRYKLEMHIDTDEGNAALISTRGEGILIPSHTPGVIHS</sequence>
<keyword evidence="12" id="KW-1185">Reference proteome</keyword>
<evidence type="ECO:0000256" key="9">
    <source>
        <dbReference type="ARBA" id="ARBA00047589"/>
    </source>
</evidence>
<proteinExistence type="inferred from homology"/>
<reference evidence="11 12" key="1">
    <citation type="submission" date="2023-07" db="EMBL/GenBank/DDBJ databases">
        <title>Genomic Encyclopedia of Type Strains, Phase IV (KMG-IV): sequencing the most valuable type-strain genomes for metagenomic binning, comparative biology and taxonomic classification.</title>
        <authorList>
            <person name="Goeker M."/>
        </authorList>
    </citation>
    <scope>NUCLEOTIDE SEQUENCE [LARGE SCALE GENOMIC DNA]</scope>
    <source>
        <strain evidence="11 12">DSM 17740</strain>
    </source>
</reference>
<dbReference type="PANTHER" id="PTHR39453">
    <property type="entry name" value="PHOSPHATE PROPANOYLTRANSFERASE"/>
    <property type="match status" value="1"/>
</dbReference>
<dbReference type="PANTHER" id="PTHR39453:SF1">
    <property type="entry name" value="PHOSPHATE PROPANOYLTRANSFERASE"/>
    <property type="match status" value="1"/>
</dbReference>
<keyword evidence="8 10" id="KW-0012">Acyltransferase</keyword>
<evidence type="ECO:0000256" key="6">
    <source>
        <dbReference type="ARBA" id="ARBA00022723"/>
    </source>
</evidence>
<dbReference type="GO" id="GO:0008959">
    <property type="term" value="F:phosphate acetyltransferase activity"/>
    <property type="evidence" value="ECO:0007669"/>
    <property type="project" value="UniProtKB-EC"/>
</dbReference>
<comment type="caution">
    <text evidence="11">The sequence shown here is derived from an EMBL/GenBank/DDBJ whole genome shotgun (WGS) entry which is preliminary data.</text>
</comment>
<name>A0ABU0CRF3_9BACI</name>
<evidence type="ECO:0000256" key="7">
    <source>
        <dbReference type="ARBA" id="ARBA00022833"/>
    </source>
</evidence>